<dbReference type="InterPro" id="IPR001387">
    <property type="entry name" value="Cro/C1-type_HTH"/>
</dbReference>
<sequence>MGVARNTTPLGEYLRARREQVQPHQVGLEVLPGRRVPGLRREEVAELAGMSPDYYLRIEQGRDRRPSEQVLSALARALLLDEDSFQYLVRLARPRPFVRRVPHDGSVSRGVAQLLAQWSHTPAYVTDANQNILAANPLVDGLGSGVLVPGTNMLITSFESYAVYRANSDPANAEDVEIITEWEGTLREMIAAMRYHGDPDDPQLQEIVGALSARHQFFRTVWAEHDAKPYVSGVKRAFVAPLGWVDFRWQTLEVPRSGGQFITMFFGDPGSAAAQAIAYLAALPPRAQAVAGGVESASLNRAMPAIDALSTGAKTMMASSS</sequence>
<evidence type="ECO:0000259" key="1">
    <source>
        <dbReference type="PROSITE" id="PS50943"/>
    </source>
</evidence>
<dbReference type="PROSITE" id="PS50943">
    <property type="entry name" value="HTH_CROC1"/>
    <property type="match status" value="1"/>
</dbReference>
<dbReference type="InterPro" id="IPR010982">
    <property type="entry name" value="Lambda_DNA-bd_dom_sf"/>
</dbReference>
<dbReference type="GO" id="GO:0003677">
    <property type="term" value="F:DNA binding"/>
    <property type="evidence" value="ECO:0007669"/>
    <property type="project" value="InterPro"/>
</dbReference>
<reference evidence="2 3" key="1">
    <citation type="submission" date="2020-07" db="EMBL/GenBank/DDBJ databases">
        <title>Sequencing the genomes of 1000 actinobacteria strains.</title>
        <authorList>
            <person name="Klenk H.-P."/>
        </authorList>
    </citation>
    <scope>NUCLEOTIDE SEQUENCE [LARGE SCALE GENOMIC DNA]</scope>
    <source>
        <strain evidence="2 3">DSM 23871</strain>
    </source>
</reference>
<evidence type="ECO:0000313" key="3">
    <source>
        <dbReference type="Proteomes" id="UP000589620"/>
    </source>
</evidence>
<dbReference type="PANTHER" id="PTHR35010:SF2">
    <property type="entry name" value="BLL4672 PROTEIN"/>
    <property type="match status" value="1"/>
</dbReference>
<evidence type="ECO:0000313" key="2">
    <source>
        <dbReference type="EMBL" id="NYD75354.1"/>
    </source>
</evidence>
<name>A0A852T3Z3_9MICO</name>
<dbReference type="PANTHER" id="PTHR35010">
    <property type="entry name" value="BLL4672 PROTEIN-RELATED"/>
    <property type="match status" value="1"/>
</dbReference>
<dbReference type="Gene3D" id="3.30.450.180">
    <property type="match status" value="1"/>
</dbReference>
<gene>
    <name evidence="2" type="ORF">BJ963_002873</name>
</gene>
<dbReference type="Proteomes" id="UP000589620">
    <property type="component" value="Unassembled WGS sequence"/>
</dbReference>
<dbReference type="Gene3D" id="1.10.260.40">
    <property type="entry name" value="lambda repressor-like DNA-binding domains"/>
    <property type="match status" value="1"/>
</dbReference>
<dbReference type="CDD" id="cd00093">
    <property type="entry name" value="HTH_XRE"/>
    <property type="match status" value="1"/>
</dbReference>
<comment type="caution">
    <text evidence="2">The sequence shown here is derived from an EMBL/GenBank/DDBJ whole genome shotgun (WGS) entry which is preliminary data.</text>
</comment>
<dbReference type="EMBL" id="JACCBJ010000001">
    <property type="protein sequence ID" value="NYD75354.1"/>
    <property type="molecule type" value="Genomic_DNA"/>
</dbReference>
<dbReference type="SUPFAM" id="SSF47413">
    <property type="entry name" value="lambda repressor-like DNA-binding domains"/>
    <property type="match status" value="1"/>
</dbReference>
<dbReference type="AlphaFoldDB" id="A0A852T3Z3"/>
<proteinExistence type="predicted"/>
<keyword evidence="3" id="KW-1185">Reference proteome</keyword>
<protein>
    <submittedName>
        <fullName evidence="2">Transcriptional regulator with XRE-family HTH domain</fullName>
    </submittedName>
</protein>
<dbReference type="RefSeq" id="WP_179457304.1">
    <property type="nucleotide sequence ID" value="NZ_BAAAPX010000001.1"/>
</dbReference>
<dbReference type="SMART" id="SM00530">
    <property type="entry name" value="HTH_XRE"/>
    <property type="match status" value="1"/>
</dbReference>
<accession>A0A852T3Z3</accession>
<feature type="domain" description="HTH cro/C1-type" evidence="1">
    <location>
        <begin position="38"/>
        <end position="85"/>
    </location>
</feature>
<dbReference type="Pfam" id="PF13560">
    <property type="entry name" value="HTH_31"/>
    <property type="match status" value="1"/>
</dbReference>
<organism evidence="2 3">
    <name type="scientific">Leifsonia soli</name>
    <dbReference type="NCBI Taxonomy" id="582665"/>
    <lineage>
        <taxon>Bacteria</taxon>
        <taxon>Bacillati</taxon>
        <taxon>Actinomycetota</taxon>
        <taxon>Actinomycetes</taxon>
        <taxon>Micrococcales</taxon>
        <taxon>Microbacteriaceae</taxon>
        <taxon>Leifsonia</taxon>
    </lineage>
</organism>
<dbReference type="InterPro" id="IPR041413">
    <property type="entry name" value="MLTR_LBD"/>
</dbReference>
<dbReference type="Pfam" id="PF17765">
    <property type="entry name" value="MLTR_LBD"/>
    <property type="match status" value="1"/>
</dbReference>